<evidence type="ECO:0000313" key="2">
    <source>
        <dbReference type="Proteomes" id="UP000688137"/>
    </source>
</evidence>
<name>A0A8S1P2D1_PARPR</name>
<evidence type="ECO:0000313" key="1">
    <source>
        <dbReference type="EMBL" id="CAD8095634.1"/>
    </source>
</evidence>
<comment type="caution">
    <text evidence="1">The sequence shown here is derived from an EMBL/GenBank/DDBJ whole genome shotgun (WGS) entry which is preliminary data.</text>
</comment>
<sequence>MHKKIWHFVMNILSSIISILENSFLMSNFQIIQMPSQQKKESLSLMKILTYQVQPIPKTQTHNCNWIFTYSFDVFFVGCQKNGEAPYLVAYKSINETHYSQFGDIVYFPNLNETILSVTSVLNTLFTVQSKKVTLFTLVWAASDWSIKTTQNVLDKNYFAMSSEINITDITYEPYSQDNSSFYKLIVVEFSYGAFWVDTIVKNNIISPFRTGLINIKQYYSNLYTLYYQSAVIHSTTQNASQISINLFSNGRQDLSIKVEYVSTQKTTINPLYTYSGQWQSWGKPIKSGNLQGILRRNVQKQSIFNVYNIIIPPVLNENQVTATAYDPVDTFTSPPQDFPIYYFNRGYRIVHSIENNKLQSCDLYNYKLEME</sequence>
<dbReference type="AlphaFoldDB" id="A0A8S1P2D1"/>
<gene>
    <name evidence="1" type="ORF">PPRIM_AZ9-3.1.T0990075</name>
</gene>
<dbReference type="EMBL" id="CAJJDM010000102">
    <property type="protein sequence ID" value="CAD8095634.1"/>
    <property type="molecule type" value="Genomic_DNA"/>
</dbReference>
<keyword evidence="2" id="KW-1185">Reference proteome</keyword>
<dbReference type="Proteomes" id="UP000688137">
    <property type="component" value="Unassembled WGS sequence"/>
</dbReference>
<accession>A0A8S1P2D1</accession>
<protein>
    <submittedName>
        <fullName evidence="1">Uncharacterized protein</fullName>
    </submittedName>
</protein>
<organism evidence="1 2">
    <name type="scientific">Paramecium primaurelia</name>
    <dbReference type="NCBI Taxonomy" id="5886"/>
    <lineage>
        <taxon>Eukaryota</taxon>
        <taxon>Sar</taxon>
        <taxon>Alveolata</taxon>
        <taxon>Ciliophora</taxon>
        <taxon>Intramacronucleata</taxon>
        <taxon>Oligohymenophorea</taxon>
        <taxon>Peniculida</taxon>
        <taxon>Parameciidae</taxon>
        <taxon>Paramecium</taxon>
    </lineage>
</organism>
<proteinExistence type="predicted"/>
<reference evidence="1" key="1">
    <citation type="submission" date="2021-01" db="EMBL/GenBank/DDBJ databases">
        <authorList>
            <consortium name="Genoscope - CEA"/>
            <person name="William W."/>
        </authorList>
    </citation>
    <scope>NUCLEOTIDE SEQUENCE</scope>
</reference>